<evidence type="ECO:0000313" key="3">
    <source>
        <dbReference type="EMBL" id="SNS47272.1"/>
    </source>
</evidence>
<evidence type="ECO:0000313" key="4">
    <source>
        <dbReference type="Proteomes" id="UP000198432"/>
    </source>
</evidence>
<dbReference type="PANTHER" id="PTHR39200">
    <property type="entry name" value="HYPOTHETICAL EXPORTED PROTEIN"/>
    <property type="match status" value="1"/>
</dbReference>
<dbReference type="PROSITE" id="PS51257">
    <property type="entry name" value="PROKAR_LIPOPROTEIN"/>
    <property type="match status" value="1"/>
</dbReference>
<dbReference type="Pfam" id="PF10988">
    <property type="entry name" value="DUF2807"/>
    <property type="match status" value="1"/>
</dbReference>
<protein>
    <submittedName>
        <fullName evidence="3">Putative auto-transporter adhesin, head GIN domain</fullName>
    </submittedName>
</protein>
<evidence type="ECO:0000256" key="1">
    <source>
        <dbReference type="SAM" id="SignalP"/>
    </source>
</evidence>
<dbReference type="EMBL" id="FZOQ01000007">
    <property type="protein sequence ID" value="SNS47272.1"/>
    <property type="molecule type" value="Genomic_DNA"/>
</dbReference>
<gene>
    <name evidence="3" type="ORF">SAMN06296052_10733</name>
</gene>
<sequence>MKTNSKVKRMAGFRSLLLLVTLGILAACEDTNCIKGNGEVVQRTLDLQSFNEVEANGDFKVYITQGPTQHVEVKGEPNILNELKTDVANNKWSIGYNSCIRRSKAVEVYITMPEVRSLYLNGSGLINSQNVIMATELPVTVNGSGKIDLDLTAAKVITRITGSGEINLQGEAPLHHVSISGSGKAKAYDLVADNVTVNISGSGLTEVTATDALDVSITGSGEVYYKGNPATVNKSVSGSGKVVKR</sequence>
<dbReference type="Gene3D" id="2.160.20.120">
    <property type="match status" value="1"/>
</dbReference>
<proteinExistence type="predicted"/>
<organism evidence="3 4">
    <name type="scientific">Pontibacter ummariensis</name>
    <dbReference type="NCBI Taxonomy" id="1610492"/>
    <lineage>
        <taxon>Bacteria</taxon>
        <taxon>Pseudomonadati</taxon>
        <taxon>Bacteroidota</taxon>
        <taxon>Cytophagia</taxon>
        <taxon>Cytophagales</taxon>
        <taxon>Hymenobacteraceae</taxon>
        <taxon>Pontibacter</taxon>
    </lineage>
</organism>
<feature type="chain" id="PRO_5012218498" evidence="1">
    <location>
        <begin position="27"/>
        <end position="245"/>
    </location>
</feature>
<dbReference type="InterPro" id="IPR021255">
    <property type="entry name" value="DUF2807"/>
</dbReference>
<dbReference type="Proteomes" id="UP000198432">
    <property type="component" value="Unassembled WGS sequence"/>
</dbReference>
<name>A0A239ETR8_9BACT</name>
<dbReference type="AlphaFoldDB" id="A0A239ETR8"/>
<accession>A0A239ETR8</accession>
<dbReference type="PANTHER" id="PTHR39200:SF1">
    <property type="entry name" value="AUTO-TRANSPORTER ADHESIN HEAD GIN DOMAIN-CONTAINING PROTEIN-RELATED"/>
    <property type="match status" value="1"/>
</dbReference>
<feature type="domain" description="Putative auto-transporter adhesin head GIN" evidence="2">
    <location>
        <begin position="50"/>
        <end position="229"/>
    </location>
</feature>
<reference evidence="4" key="1">
    <citation type="submission" date="2017-06" db="EMBL/GenBank/DDBJ databases">
        <authorList>
            <person name="Varghese N."/>
            <person name="Submissions S."/>
        </authorList>
    </citation>
    <scope>NUCLEOTIDE SEQUENCE [LARGE SCALE GENOMIC DNA]</scope>
    <source>
        <strain evidence="4">NKM1</strain>
    </source>
</reference>
<dbReference type="RefSeq" id="WP_089318938.1">
    <property type="nucleotide sequence ID" value="NZ_FZOQ01000007.1"/>
</dbReference>
<evidence type="ECO:0000259" key="2">
    <source>
        <dbReference type="Pfam" id="PF10988"/>
    </source>
</evidence>
<keyword evidence="4" id="KW-1185">Reference proteome</keyword>
<keyword evidence="1" id="KW-0732">Signal</keyword>
<feature type="signal peptide" evidence="1">
    <location>
        <begin position="1"/>
        <end position="26"/>
    </location>
</feature>
<dbReference type="OrthoDB" id="1442792at2"/>